<dbReference type="GO" id="GO:0000727">
    <property type="term" value="P:double-strand break repair via break-induced replication"/>
    <property type="evidence" value="ECO:0007669"/>
    <property type="project" value="TreeGrafter"/>
</dbReference>
<comment type="similarity">
    <text evidence="2">Belongs to the MCM family.</text>
</comment>
<dbReference type="GO" id="GO:0005524">
    <property type="term" value="F:ATP binding"/>
    <property type="evidence" value="ECO:0007669"/>
    <property type="project" value="UniProtKB-KW"/>
</dbReference>
<dbReference type="PRINTS" id="PR01657">
    <property type="entry name" value="MCMFAMILY"/>
</dbReference>
<keyword evidence="13" id="KW-0238">DNA-binding</keyword>
<evidence type="ECO:0000256" key="5">
    <source>
        <dbReference type="ARBA" id="ARBA00022705"/>
    </source>
</evidence>
<dbReference type="STRING" id="296587.C1FJE7"/>
<keyword evidence="14" id="KW-0539">Nucleus</keyword>
<keyword evidence="8" id="KW-0863">Zinc-finger</keyword>
<feature type="compositionally biased region" description="Acidic residues" evidence="17">
    <location>
        <begin position="7"/>
        <end position="24"/>
    </location>
</feature>
<keyword evidence="5" id="KW-0235">DNA replication</keyword>
<dbReference type="KEGG" id="mis:MICPUN_86840"/>
<dbReference type="GO" id="GO:1902975">
    <property type="term" value="P:mitotic DNA replication initiation"/>
    <property type="evidence" value="ECO:0007669"/>
    <property type="project" value="TreeGrafter"/>
</dbReference>
<feature type="compositionally biased region" description="Basic and acidic residues" evidence="17">
    <location>
        <begin position="25"/>
        <end position="46"/>
    </location>
</feature>
<dbReference type="Proteomes" id="UP000002009">
    <property type="component" value="Chromosome 12"/>
</dbReference>
<evidence type="ECO:0000313" key="20">
    <source>
        <dbReference type="Proteomes" id="UP000002009"/>
    </source>
</evidence>
<dbReference type="PANTHER" id="PTHR11630:SF44">
    <property type="entry name" value="DNA REPLICATION LICENSING FACTOR MCM2"/>
    <property type="match status" value="1"/>
</dbReference>
<keyword evidence="7" id="KW-0547">Nucleotide-binding</keyword>
<keyword evidence="15" id="KW-0131">Cell cycle</keyword>
<feature type="domain" description="MCM C-terminal AAA(+) ATPase" evidence="18">
    <location>
        <begin position="395"/>
        <end position="601"/>
    </location>
</feature>
<evidence type="ECO:0000256" key="4">
    <source>
        <dbReference type="ARBA" id="ARBA00018925"/>
    </source>
</evidence>
<gene>
    <name evidence="19" type="ORF">MICPUN_86840</name>
</gene>
<evidence type="ECO:0000256" key="16">
    <source>
        <dbReference type="ARBA" id="ARBA00047995"/>
    </source>
</evidence>
<dbReference type="PROSITE" id="PS00847">
    <property type="entry name" value="MCM_1"/>
    <property type="match status" value="1"/>
</dbReference>
<dbReference type="InterPro" id="IPR041562">
    <property type="entry name" value="MCM_lid"/>
</dbReference>
<dbReference type="FunCoup" id="C1FJE7">
    <property type="interactions" value="1505"/>
</dbReference>
<dbReference type="Gene3D" id="3.30.1640.10">
    <property type="entry name" value="mini-chromosome maintenance (MCM) complex, chain A, domain 1"/>
    <property type="match status" value="1"/>
</dbReference>
<dbReference type="GO" id="GO:0017116">
    <property type="term" value="F:single-stranded DNA helicase activity"/>
    <property type="evidence" value="ECO:0007669"/>
    <property type="project" value="TreeGrafter"/>
</dbReference>
<dbReference type="Pfam" id="PF14551">
    <property type="entry name" value="MCM_N"/>
    <property type="match status" value="1"/>
</dbReference>
<keyword evidence="9" id="KW-0378">Hydrolase</keyword>
<accession>C1FJE7</accession>
<feature type="compositionally biased region" description="Acidic residues" evidence="17">
    <location>
        <begin position="80"/>
        <end position="91"/>
    </location>
</feature>
<dbReference type="FunFam" id="3.40.50.300:FF:000138">
    <property type="entry name" value="DNA helicase"/>
    <property type="match status" value="1"/>
</dbReference>
<evidence type="ECO:0000256" key="6">
    <source>
        <dbReference type="ARBA" id="ARBA00022723"/>
    </source>
</evidence>
<comment type="subcellular location">
    <subcellularLocation>
        <location evidence="1">Nucleus</location>
    </subcellularLocation>
</comment>
<evidence type="ECO:0000256" key="11">
    <source>
        <dbReference type="ARBA" id="ARBA00022833"/>
    </source>
</evidence>
<dbReference type="OrthoDB" id="844at2759"/>
<evidence type="ECO:0000256" key="2">
    <source>
        <dbReference type="ARBA" id="ARBA00008010"/>
    </source>
</evidence>
<keyword evidence="10" id="KW-0347">Helicase</keyword>
<dbReference type="InParanoid" id="C1FJE7"/>
<dbReference type="Pfam" id="PF17855">
    <property type="entry name" value="MCM_lid"/>
    <property type="match status" value="1"/>
</dbReference>
<dbReference type="InterPro" id="IPR033762">
    <property type="entry name" value="MCM_OB"/>
</dbReference>
<evidence type="ECO:0000256" key="15">
    <source>
        <dbReference type="ARBA" id="ARBA00023306"/>
    </source>
</evidence>
<dbReference type="GO" id="GO:0003697">
    <property type="term" value="F:single-stranded DNA binding"/>
    <property type="evidence" value="ECO:0007669"/>
    <property type="project" value="TreeGrafter"/>
</dbReference>
<keyword evidence="6" id="KW-0479">Metal-binding</keyword>
<evidence type="ECO:0000256" key="17">
    <source>
        <dbReference type="SAM" id="MobiDB-lite"/>
    </source>
</evidence>
<dbReference type="GO" id="GO:0016887">
    <property type="term" value="F:ATP hydrolysis activity"/>
    <property type="evidence" value="ECO:0007669"/>
    <property type="project" value="RHEA"/>
</dbReference>
<proteinExistence type="inferred from homology"/>
<dbReference type="Gene3D" id="3.40.50.300">
    <property type="entry name" value="P-loop containing nucleotide triphosphate hydrolases"/>
    <property type="match status" value="1"/>
</dbReference>
<dbReference type="InterPro" id="IPR027417">
    <property type="entry name" value="P-loop_NTPase"/>
</dbReference>
<evidence type="ECO:0000313" key="19">
    <source>
        <dbReference type="EMBL" id="ACO70339.1"/>
    </source>
</evidence>
<evidence type="ECO:0000256" key="7">
    <source>
        <dbReference type="ARBA" id="ARBA00022741"/>
    </source>
</evidence>
<dbReference type="Gene3D" id="2.20.28.10">
    <property type="match status" value="1"/>
</dbReference>
<dbReference type="SUPFAM" id="SSF50249">
    <property type="entry name" value="Nucleic acid-binding proteins"/>
    <property type="match status" value="1"/>
</dbReference>
<dbReference type="InterPro" id="IPR027925">
    <property type="entry name" value="MCM_N"/>
</dbReference>
<keyword evidence="20" id="KW-1185">Reference proteome</keyword>
<dbReference type="PROSITE" id="PS50051">
    <property type="entry name" value="MCM_2"/>
    <property type="match status" value="1"/>
</dbReference>
<evidence type="ECO:0000256" key="10">
    <source>
        <dbReference type="ARBA" id="ARBA00022806"/>
    </source>
</evidence>
<dbReference type="InterPro" id="IPR001208">
    <property type="entry name" value="MCM_dom"/>
</dbReference>
<dbReference type="AlphaFoldDB" id="C1FJE7"/>
<dbReference type="Pfam" id="PF23669">
    <property type="entry name" value="WHD_MCM2"/>
    <property type="match status" value="1"/>
</dbReference>
<evidence type="ECO:0000256" key="12">
    <source>
        <dbReference type="ARBA" id="ARBA00022840"/>
    </source>
</evidence>
<dbReference type="eggNOG" id="KOG0477">
    <property type="taxonomic scope" value="Eukaryota"/>
</dbReference>
<evidence type="ECO:0000256" key="8">
    <source>
        <dbReference type="ARBA" id="ARBA00022771"/>
    </source>
</evidence>
<dbReference type="InterPro" id="IPR012340">
    <property type="entry name" value="NA-bd_OB-fold"/>
</dbReference>
<dbReference type="GO" id="GO:0008270">
    <property type="term" value="F:zinc ion binding"/>
    <property type="evidence" value="ECO:0007669"/>
    <property type="project" value="UniProtKB-KW"/>
</dbReference>
<dbReference type="Pfam" id="PF17207">
    <property type="entry name" value="MCM_OB"/>
    <property type="match status" value="1"/>
</dbReference>
<protein>
    <recommendedName>
        <fullName evidence="4">DNA replication licensing factor MCM2</fullName>
        <ecNumber evidence="3">3.6.4.12</ecNumber>
    </recommendedName>
</protein>
<dbReference type="PRINTS" id="PR01658">
    <property type="entry name" value="MCMPROTEIN2"/>
</dbReference>
<name>C1FJE7_MICCC</name>
<dbReference type="GeneID" id="8248208"/>
<evidence type="ECO:0000256" key="1">
    <source>
        <dbReference type="ARBA" id="ARBA00004123"/>
    </source>
</evidence>
<comment type="catalytic activity">
    <reaction evidence="16">
        <text>ATP + H2O = ADP + phosphate + H(+)</text>
        <dbReference type="Rhea" id="RHEA:13065"/>
        <dbReference type="ChEBI" id="CHEBI:15377"/>
        <dbReference type="ChEBI" id="CHEBI:15378"/>
        <dbReference type="ChEBI" id="CHEBI:30616"/>
        <dbReference type="ChEBI" id="CHEBI:43474"/>
        <dbReference type="ChEBI" id="CHEBI:456216"/>
        <dbReference type="EC" id="3.6.4.12"/>
    </reaction>
</comment>
<dbReference type="GO" id="GO:0005634">
    <property type="term" value="C:nucleus"/>
    <property type="evidence" value="ECO:0007669"/>
    <property type="project" value="UniProtKB-SubCell"/>
</dbReference>
<dbReference type="Pfam" id="PF00493">
    <property type="entry name" value="MCM"/>
    <property type="match status" value="1"/>
</dbReference>
<sequence length="833" mass="94452">MPHLDRYEDEGLDQEPDDYDEEAELEARLRAEAALDDRDEAQRGGRIDPATGRVRPRALEVDEDDDVWHRQQRRRRAADRDEDDEEEEEYEVDIENYDGPLREWINRDRTKLEIRRKFARFLRKYTAENDPGNLVYRKRIRDMCVNNRQSLEVSYLHLSRLEPTLAIWVADAPAEMFELFHEAAKAETLKLYPSYESIHKHVFVRLEDLPIKDQIRDIRQSHLEQLIKVEGVVTKRTGVFPQLQEAYYTCGRCGFLAGPMMCKNGAEEQKPGSCVECQSKGPWSVSQEKTIYRNYQRVTLQESPGNVPAGRLPRSKEVILLNDLIDQIRPGDEVEVTGVFTTNFEGGLNTRTGFPVFSTHIVANHLLRKGDRFATTALTDEDKEEIRRLSRDPRICQRIVKSIAPSIHGHDDIKAGIALALFGGQEKIVKGKTRLRGDINMLLLGDPGVAKSQFLKYVEKTANRAVYATGKGASAVGLTAAVQKDPVTREWVLQGGALVMADRGVCLIDEFDKMNDQDRVSIHEAMEQQSISISKAGIVTSLQARCSVIAAANPVGGRYDSSRTFSDNVELTDPILSRFDILCVVKDTIDPVLDERLAKFVVGSHVRSHKDFDPETDDPTGLLSVTNMSDTHDDLEPISQDMLKKYVSYSKRFIKPKLSSGDLPKISQVYAELRRESVTREGMPVAVRHVESIIRMSEARASMRLSEHVDSEDIDAAIAVMLSSFIGTQKLSVQKSLQKKFARYTHFHRDYDQLLLEILRGIVREMNYWDKVGAPGESVSQRSGRTTVRCRMLESKASEYGINDLAPFYASTAFASARFTHDPERGMIYHEPL</sequence>
<feature type="region of interest" description="Disordered" evidence="17">
    <location>
        <begin position="1"/>
        <end position="91"/>
    </location>
</feature>
<evidence type="ECO:0000256" key="14">
    <source>
        <dbReference type="ARBA" id="ARBA00023242"/>
    </source>
</evidence>
<dbReference type="GO" id="GO:0043138">
    <property type="term" value="F:3'-5' DNA helicase activity"/>
    <property type="evidence" value="ECO:0007669"/>
    <property type="project" value="TreeGrafter"/>
</dbReference>
<organism evidence="19 20">
    <name type="scientific">Micromonas commoda (strain RCC299 / NOUM17 / CCMP2709)</name>
    <name type="common">Picoplanktonic green alga</name>
    <dbReference type="NCBI Taxonomy" id="296587"/>
    <lineage>
        <taxon>Eukaryota</taxon>
        <taxon>Viridiplantae</taxon>
        <taxon>Chlorophyta</taxon>
        <taxon>Mamiellophyceae</taxon>
        <taxon>Mamiellales</taxon>
        <taxon>Mamiellaceae</taxon>
        <taxon>Micromonas</taxon>
    </lineage>
</organism>
<dbReference type="InterPro" id="IPR059098">
    <property type="entry name" value="WHD_MCM2"/>
</dbReference>
<dbReference type="Gene3D" id="2.40.50.140">
    <property type="entry name" value="Nucleic acid-binding proteins"/>
    <property type="match status" value="1"/>
</dbReference>
<dbReference type="RefSeq" id="XP_002509081.1">
    <property type="nucleotide sequence ID" value="XM_002509035.1"/>
</dbReference>
<evidence type="ECO:0000256" key="3">
    <source>
        <dbReference type="ARBA" id="ARBA00012551"/>
    </source>
</evidence>
<dbReference type="InterPro" id="IPR031327">
    <property type="entry name" value="MCM"/>
</dbReference>
<dbReference type="SUPFAM" id="SSF52540">
    <property type="entry name" value="P-loop containing nucleoside triphosphate hydrolases"/>
    <property type="match status" value="1"/>
</dbReference>
<dbReference type="InterPro" id="IPR008045">
    <property type="entry name" value="MCM2"/>
</dbReference>
<dbReference type="EC" id="3.6.4.12" evidence="3"/>
<keyword evidence="11" id="KW-0862">Zinc</keyword>
<evidence type="ECO:0000259" key="18">
    <source>
        <dbReference type="PROSITE" id="PS50051"/>
    </source>
</evidence>
<dbReference type="EMBL" id="CP001577">
    <property type="protein sequence ID" value="ACO70339.1"/>
    <property type="molecule type" value="Genomic_DNA"/>
</dbReference>
<keyword evidence="12" id="KW-0067">ATP-binding</keyword>
<dbReference type="SMART" id="SM00350">
    <property type="entry name" value="MCM"/>
    <property type="match status" value="1"/>
</dbReference>
<dbReference type="GO" id="GO:0042555">
    <property type="term" value="C:MCM complex"/>
    <property type="evidence" value="ECO:0007669"/>
    <property type="project" value="InterPro"/>
</dbReference>
<reference evidence="19 20" key="1">
    <citation type="journal article" date="2009" name="Science">
        <title>Green evolution and dynamic adaptations revealed by genomes of the marine picoeukaryotes Micromonas.</title>
        <authorList>
            <person name="Worden A.Z."/>
            <person name="Lee J.H."/>
            <person name="Mock T."/>
            <person name="Rouze P."/>
            <person name="Simmons M.P."/>
            <person name="Aerts A.L."/>
            <person name="Allen A.E."/>
            <person name="Cuvelier M.L."/>
            <person name="Derelle E."/>
            <person name="Everett M.V."/>
            <person name="Foulon E."/>
            <person name="Grimwood J."/>
            <person name="Gundlach H."/>
            <person name="Henrissat B."/>
            <person name="Napoli C."/>
            <person name="McDonald S.M."/>
            <person name="Parker M.S."/>
            <person name="Rombauts S."/>
            <person name="Salamov A."/>
            <person name="Von Dassow P."/>
            <person name="Badger J.H."/>
            <person name="Coutinho P.M."/>
            <person name="Demir E."/>
            <person name="Dubchak I."/>
            <person name="Gentemann C."/>
            <person name="Eikrem W."/>
            <person name="Gready J.E."/>
            <person name="John U."/>
            <person name="Lanier W."/>
            <person name="Lindquist E.A."/>
            <person name="Lucas S."/>
            <person name="Mayer K.F."/>
            <person name="Moreau H."/>
            <person name="Not F."/>
            <person name="Otillar R."/>
            <person name="Panaud O."/>
            <person name="Pangilinan J."/>
            <person name="Paulsen I."/>
            <person name="Piegu B."/>
            <person name="Poliakov A."/>
            <person name="Robbens S."/>
            <person name="Schmutz J."/>
            <person name="Toulza E."/>
            <person name="Wyss T."/>
            <person name="Zelensky A."/>
            <person name="Zhou K."/>
            <person name="Armbrust E.V."/>
            <person name="Bhattacharya D."/>
            <person name="Goodenough U.W."/>
            <person name="Van de Peer Y."/>
            <person name="Grigoriev I.V."/>
        </authorList>
    </citation>
    <scope>NUCLEOTIDE SEQUENCE [LARGE SCALE GENOMIC DNA]</scope>
    <source>
        <strain evidence="20">RCC299 / NOUM17</strain>
    </source>
</reference>
<dbReference type="InterPro" id="IPR018525">
    <property type="entry name" value="MCM_CS"/>
</dbReference>
<dbReference type="OMA" id="KFARYTH"/>
<dbReference type="PANTHER" id="PTHR11630">
    <property type="entry name" value="DNA REPLICATION LICENSING FACTOR MCM FAMILY MEMBER"/>
    <property type="match status" value="1"/>
</dbReference>
<evidence type="ECO:0000256" key="13">
    <source>
        <dbReference type="ARBA" id="ARBA00023125"/>
    </source>
</evidence>
<evidence type="ECO:0000256" key="9">
    <source>
        <dbReference type="ARBA" id="ARBA00022801"/>
    </source>
</evidence>